<keyword evidence="11" id="KW-0732">Signal</keyword>
<dbReference type="PANTHER" id="PTHR11987:SF53">
    <property type="entry name" value="ALPHA-2,8-SIALYLTRANSFERASE 8F-LIKE"/>
    <property type="match status" value="1"/>
</dbReference>
<keyword evidence="10" id="KW-0325">Glycoprotein</keyword>
<dbReference type="GeneID" id="109477579"/>
<dbReference type="Pfam" id="PF00777">
    <property type="entry name" value="Glyco_transf_29"/>
    <property type="match status" value="1"/>
</dbReference>
<sequence>MALVLMVVATAMVVVSYRRLSTSSIWSILNVRVRTSTPDDIHIPIFTAQKQNWSKYLKIRKALEGVFSPKIRIVRATTPAGNLKRCLKDVARKKECSAITPIRHYSTCALVGNSGILLNSSCGDEIDSHDFVIRFNLGPIQDYSTDVGRNVNMTVVNYVIVRKLFPMFRKNKTSQLLNLLRPFNNSVLLLAKVDAYSKKFLKERKTMEKLMRERNLNMTIVLSNLNGTGWHWSRLLLSLDASSTSRLWSGLGGELKPFPTTGLLLLGEAITFCDHVKMFGFYPFNKDHQNRTIPYHYWRDFIAVPSKTPHKFVAEYKLLGALINDGIMNHTVDCNVIEWTTEQTRTNITLK</sequence>
<dbReference type="InterPro" id="IPR001675">
    <property type="entry name" value="Glyco_trans_29"/>
</dbReference>
<evidence type="ECO:0000256" key="9">
    <source>
        <dbReference type="ARBA" id="ARBA00023136"/>
    </source>
</evidence>
<keyword evidence="4" id="KW-0808">Transferase</keyword>
<dbReference type="GO" id="GO:0000139">
    <property type="term" value="C:Golgi membrane"/>
    <property type="evidence" value="ECO:0007669"/>
    <property type="project" value="UniProtKB-SubCell"/>
</dbReference>
<dbReference type="InterPro" id="IPR050943">
    <property type="entry name" value="Glycosyltr_29_Sialyltrsf"/>
</dbReference>
<keyword evidence="5" id="KW-0812">Transmembrane</keyword>
<feature type="signal peptide" evidence="11">
    <location>
        <begin position="1"/>
        <end position="16"/>
    </location>
</feature>
<dbReference type="InterPro" id="IPR038578">
    <property type="entry name" value="GT29-like_sf"/>
</dbReference>
<dbReference type="OrthoDB" id="10264956at2759"/>
<dbReference type="KEGG" id="bbel:109477579"/>
<comment type="similarity">
    <text evidence="2">Belongs to the glycosyltransferase 29 family.</text>
</comment>
<evidence type="ECO:0000256" key="4">
    <source>
        <dbReference type="ARBA" id="ARBA00022679"/>
    </source>
</evidence>
<feature type="chain" id="PRO_5028310267" evidence="11">
    <location>
        <begin position="17"/>
        <end position="351"/>
    </location>
</feature>
<keyword evidence="9" id="KW-0472">Membrane</keyword>
<reference evidence="13" key="1">
    <citation type="submission" date="2025-08" db="UniProtKB">
        <authorList>
            <consortium name="RefSeq"/>
        </authorList>
    </citation>
    <scope>IDENTIFICATION</scope>
    <source>
        <tissue evidence="13">Gonad</tissue>
    </source>
</reference>
<evidence type="ECO:0000256" key="7">
    <source>
        <dbReference type="ARBA" id="ARBA00022989"/>
    </source>
</evidence>
<gene>
    <name evidence="13" type="primary">LOC109477579</name>
</gene>
<keyword evidence="7" id="KW-1133">Transmembrane helix</keyword>
<keyword evidence="8" id="KW-0333">Golgi apparatus</keyword>
<evidence type="ECO:0000256" key="8">
    <source>
        <dbReference type="ARBA" id="ARBA00023034"/>
    </source>
</evidence>
<name>A0A6P4YYM5_BRABE</name>
<dbReference type="AlphaFoldDB" id="A0A6P4YYM5"/>
<dbReference type="Proteomes" id="UP000515135">
    <property type="component" value="Unplaced"/>
</dbReference>
<dbReference type="Gene3D" id="3.90.1480.20">
    <property type="entry name" value="Glycosyl transferase family 29"/>
    <property type="match status" value="1"/>
</dbReference>
<evidence type="ECO:0000256" key="5">
    <source>
        <dbReference type="ARBA" id="ARBA00022692"/>
    </source>
</evidence>
<dbReference type="PANTHER" id="PTHR11987">
    <property type="entry name" value="ALPHA-2,8-SIALYLTRANSFERASE"/>
    <property type="match status" value="1"/>
</dbReference>
<dbReference type="GO" id="GO:0003828">
    <property type="term" value="F:alpha-N-acetylneuraminate alpha-2,8-sialyltransferase activity"/>
    <property type="evidence" value="ECO:0007669"/>
    <property type="project" value="TreeGrafter"/>
</dbReference>
<keyword evidence="6" id="KW-0735">Signal-anchor</keyword>
<dbReference type="GO" id="GO:0009311">
    <property type="term" value="P:oligosaccharide metabolic process"/>
    <property type="evidence" value="ECO:0007669"/>
    <property type="project" value="TreeGrafter"/>
</dbReference>
<keyword evidence="12" id="KW-1185">Reference proteome</keyword>
<evidence type="ECO:0000313" key="12">
    <source>
        <dbReference type="Proteomes" id="UP000515135"/>
    </source>
</evidence>
<evidence type="ECO:0000256" key="11">
    <source>
        <dbReference type="SAM" id="SignalP"/>
    </source>
</evidence>
<organism evidence="12 13">
    <name type="scientific">Branchiostoma belcheri</name>
    <name type="common">Amphioxus</name>
    <dbReference type="NCBI Taxonomy" id="7741"/>
    <lineage>
        <taxon>Eukaryota</taxon>
        <taxon>Metazoa</taxon>
        <taxon>Chordata</taxon>
        <taxon>Cephalochordata</taxon>
        <taxon>Leptocardii</taxon>
        <taxon>Amphioxiformes</taxon>
        <taxon>Branchiostomatidae</taxon>
        <taxon>Branchiostoma</taxon>
    </lineage>
</organism>
<accession>A0A6P4YYM5</accession>
<keyword evidence="3" id="KW-0328">Glycosyltransferase</keyword>
<dbReference type="CDD" id="cd23963">
    <property type="entry name" value="GT29_ST8SIA"/>
    <property type="match status" value="1"/>
</dbReference>
<evidence type="ECO:0000256" key="1">
    <source>
        <dbReference type="ARBA" id="ARBA00004323"/>
    </source>
</evidence>
<dbReference type="RefSeq" id="XP_019634465.1">
    <property type="nucleotide sequence ID" value="XM_019778906.1"/>
</dbReference>
<evidence type="ECO:0000256" key="10">
    <source>
        <dbReference type="ARBA" id="ARBA00023180"/>
    </source>
</evidence>
<evidence type="ECO:0000256" key="3">
    <source>
        <dbReference type="ARBA" id="ARBA00022676"/>
    </source>
</evidence>
<protein>
    <submittedName>
        <fullName evidence="13">Alpha-2,8-sialyltransferase 8B-like</fullName>
    </submittedName>
</protein>
<comment type="subcellular location">
    <subcellularLocation>
        <location evidence="1">Golgi apparatus membrane</location>
        <topology evidence="1">Single-pass type II membrane protein</topology>
    </subcellularLocation>
</comment>
<evidence type="ECO:0000313" key="13">
    <source>
        <dbReference type="RefSeq" id="XP_019634465.1"/>
    </source>
</evidence>
<evidence type="ECO:0000256" key="2">
    <source>
        <dbReference type="ARBA" id="ARBA00006003"/>
    </source>
</evidence>
<evidence type="ECO:0000256" key="6">
    <source>
        <dbReference type="ARBA" id="ARBA00022968"/>
    </source>
</evidence>
<dbReference type="GO" id="GO:0006491">
    <property type="term" value="P:N-glycan processing"/>
    <property type="evidence" value="ECO:0007669"/>
    <property type="project" value="TreeGrafter"/>
</dbReference>
<proteinExistence type="inferred from homology"/>